<dbReference type="InterPro" id="IPR047182">
    <property type="entry name" value="MRM1"/>
</dbReference>
<dbReference type="eggNOG" id="KOG0838">
    <property type="taxonomic scope" value="Eukaryota"/>
</dbReference>
<feature type="compositionally biased region" description="Basic and acidic residues" evidence="10">
    <location>
        <begin position="135"/>
        <end position="157"/>
    </location>
</feature>
<evidence type="ECO:0000256" key="2">
    <source>
        <dbReference type="ARBA" id="ARBA00007228"/>
    </source>
</evidence>
<dbReference type="PANTHER" id="PTHR46103">
    <property type="entry name" value="RRNA METHYLTRANSFERASE 1, MITOCHONDRIAL"/>
    <property type="match status" value="1"/>
</dbReference>
<comment type="similarity">
    <text evidence="2">Belongs to the class IV-like SAM-binding methyltransferase superfamily. RNA methyltransferase TrmH family.</text>
</comment>
<dbReference type="GO" id="GO:0005739">
    <property type="term" value="C:mitochondrion"/>
    <property type="evidence" value="ECO:0007669"/>
    <property type="project" value="UniProtKB-SubCell"/>
</dbReference>
<dbReference type="RefSeq" id="XP_002541057.1">
    <property type="nucleotide sequence ID" value="XM_002541011.1"/>
</dbReference>
<dbReference type="GO" id="GO:0016435">
    <property type="term" value="F:rRNA (guanine) methyltransferase activity"/>
    <property type="evidence" value="ECO:0007669"/>
    <property type="project" value="TreeGrafter"/>
</dbReference>
<evidence type="ECO:0000256" key="4">
    <source>
        <dbReference type="ARBA" id="ARBA00022603"/>
    </source>
</evidence>
<dbReference type="SUPFAM" id="SSF75217">
    <property type="entry name" value="alpha/beta knot"/>
    <property type="match status" value="1"/>
</dbReference>
<dbReference type="InParanoid" id="C4JDU4"/>
<evidence type="ECO:0000256" key="9">
    <source>
        <dbReference type="ARBA" id="ARBA00034881"/>
    </source>
</evidence>
<gene>
    <name evidence="12" type="ORF">UREG_00571</name>
</gene>
<feature type="region of interest" description="Disordered" evidence="10">
    <location>
        <begin position="551"/>
        <end position="582"/>
    </location>
</feature>
<comment type="subcellular location">
    <subcellularLocation>
        <location evidence="1">Mitochondrion</location>
    </subcellularLocation>
</comment>
<name>C4JDU4_UNCRE</name>
<keyword evidence="7" id="KW-0809">Transit peptide</keyword>
<dbReference type="FunCoup" id="C4JDU4">
    <property type="interactions" value="198"/>
</dbReference>
<dbReference type="SUPFAM" id="SSF55315">
    <property type="entry name" value="L30e-like"/>
    <property type="match status" value="1"/>
</dbReference>
<keyword evidence="6" id="KW-0949">S-adenosyl-L-methionine</keyword>
<feature type="compositionally biased region" description="Gly residues" evidence="10">
    <location>
        <begin position="102"/>
        <end position="111"/>
    </location>
</feature>
<dbReference type="Gene3D" id="3.40.1280.10">
    <property type="match status" value="1"/>
</dbReference>
<keyword evidence="13" id="KW-1185">Reference proteome</keyword>
<evidence type="ECO:0000256" key="3">
    <source>
        <dbReference type="ARBA" id="ARBA00022552"/>
    </source>
</evidence>
<dbReference type="Pfam" id="PF08032">
    <property type="entry name" value="SpoU_sub_bind"/>
    <property type="match status" value="1"/>
</dbReference>
<dbReference type="Proteomes" id="UP000002058">
    <property type="component" value="Unassembled WGS sequence"/>
</dbReference>
<dbReference type="HOGENOM" id="CLU_021322_5_3_1"/>
<organism evidence="12 13">
    <name type="scientific">Uncinocarpus reesii (strain UAMH 1704)</name>
    <dbReference type="NCBI Taxonomy" id="336963"/>
    <lineage>
        <taxon>Eukaryota</taxon>
        <taxon>Fungi</taxon>
        <taxon>Dikarya</taxon>
        <taxon>Ascomycota</taxon>
        <taxon>Pezizomycotina</taxon>
        <taxon>Eurotiomycetes</taxon>
        <taxon>Eurotiomycetidae</taxon>
        <taxon>Onygenales</taxon>
        <taxon>Onygenaceae</taxon>
        <taxon>Uncinocarpus</taxon>
    </lineage>
</organism>
<dbReference type="Pfam" id="PF00588">
    <property type="entry name" value="SpoU_methylase"/>
    <property type="match status" value="1"/>
</dbReference>
<evidence type="ECO:0000313" key="13">
    <source>
        <dbReference type="Proteomes" id="UP000002058"/>
    </source>
</evidence>
<dbReference type="CDD" id="cd18105">
    <property type="entry name" value="SpoU-like_MRM1"/>
    <property type="match status" value="1"/>
</dbReference>
<dbReference type="Gene3D" id="3.30.1330.30">
    <property type="match status" value="1"/>
</dbReference>
<evidence type="ECO:0000313" key="12">
    <source>
        <dbReference type="EMBL" id="EEP75724.1"/>
    </source>
</evidence>
<dbReference type="GeneID" id="8439491"/>
<proteinExistence type="inferred from homology"/>
<keyword evidence="5" id="KW-0808">Transferase</keyword>
<dbReference type="InterPro" id="IPR029026">
    <property type="entry name" value="tRNA_m1G_MTases_N"/>
</dbReference>
<dbReference type="EMBL" id="CH476615">
    <property type="protein sequence ID" value="EEP75724.1"/>
    <property type="molecule type" value="Genomic_DNA"/>
</dbReference>
<feature type="region of interest" description="Disordered" evidence="10">
    <location>
        <begin position="42"/>
        <end position="175"/>
    </location>
</feature>
<dbReference type="InterPro" id="IPR047261">
    <property type="entry name" value="MRM1_MeTrfase_dom"/>
</dbReference>
<feature type="compositionally biased region" description="Basic and acidic residues" evidence="10">
    <location>
        <begin position="572"/>
        <end position="582"/>
    </location>
</feature>
<evidence type="ECO:0000256" key="6">
    <source>
        <dbReference type="ARBA" id="ARBA00022691"/>
    </source>
</evidence>
<evidence type="ECO:0000256" key="10">
    <source>
        <dbReference type="SAM" id="MobiDB-lite"/>
    </source>
</evidence>
<dbReference type="STRING" id="336963.C4JDU4"/>
<reference evidence="13" key="1">
    <citation type="journal article" date="2009" name="Genome Res.">
        <title>Comparative genomic analyses of the human fungal pathogens Coccidioides and their relatives.</title>
        <authorList>
            <person name="Sharpton T.J."/>
            <person name="Stajich J.E."/>
            <person name="Rounsley S.D."/>
            <person name="Gardner M.J."/>
            <person name="Wortman J.R."/>
            <person name="Jordar V.S."/>
            <person name="Maiti R."/>
            <person name="Kodira C.D."/>
            <person name="Neafsey D.E."/>
            <person name="Zeng Q."/>
            <person name="Hung C.-Y."/>
            <person name="McMahan C."/>
            <person name="Muszewska A."/>
            <person name="Grynberg M."/>
            <person name="Mandel M.A."/>
            <person name="Kellner E.M."/>
            <person name="Barker B.M."/>
            <person name="Galgiani J.N."/>
            <person name="Orbach M.J."/>
            <person name="Kirkland T.N."/>
            <person name="Cole G.T."/>
            <person name="Henn M.R."/>
            <person name="Birren B.W."/>
            <person name="Taylor J.W."/>
        </authorList>
    </citation>
    <scope>NUCLEOTIDE SEQUENCE [LARGE SCALE GENOMIC DNA]</scope>
    <source>
        <strain evidence="13">UAMH 1704</strain>
    </source>
</reference>
<dbReference type="VEuPathDB" id="FungiDB:UREG_00571"/>
<dbReference type="GO" id="GO:0003723">
    <property type="term" value="F:RNA binding"/>
    <property type="evidence" value="ECO:0007669"/>
    <property type="project" value="InterPro"/>
</dbReference>
<evidence type="ECO:0000256" key="1">
    <source>
        <dbReference type="ARBA" id="ARBA00004173"/>
    </source>
</evidence>
<keyword evidence="4" id="KW-0489">Methyltransferase</keyword>
<dbReference type="OrthoDB" id="270651at2759"/>
<feature type="domain" description="RNA 2-O ribose methyltransferase substrate binding" evidence="11">
    <location>
        <begin position="234"/>
        <end position="319"/>
    </location>
</feature>
<protein>
    <recommendedName>
        <fullName evidence="9">rRNA methyltransferase 1, mitochondrial</fullName>
    </recommendedName>
</protein>
<dbReference type="InterPro" id="IPR029064">
    <property type="entry name" value="Ribosomal_eL30-like_sf"/>
</dbReference>
<dbReference type="SMART" id="SM00967">
    <property type="entry name" value="SpoU_sub_bind"/>
    <property type="match status" value="1"/>
</dbReference>
<dbReference type="InterPro" id="IPR013123">
    <property type="entry name" value="SpoU_subst-bd"/>
</dbReference>
<feature type="compositionally biased region" description="Basic and acidic residues" evidence="10">
    <location>
        <begin position="82"/>
        <end position="99"/>
    </location>
</feature>
<keyword evidence="8" id="KW-0496">Mitochondrion</keyword>
<evidence type="ECO:0000256" key="8">
    <source>
        <dbReference type="ARBA" id="ARBA00023128"/>
    </source>
</evidence>
<accession>C4JDU4</accession>
<sequence length="582" mass="63886">MGLFFRGLCLSRASQSVWGKPLSARSCRCASLNSAISNGIRKDRSVAGRNPKPWDKQISNAESRPHSRELEYSGRQGPRSQQGRERGLRRDSHNRDFDIGRQGTGSQPGRGYGRRDFHNRELGYSGQRETNFRQGQDRRPRDDFHRPELDYGREARPRQGQGGSDLHNRVSEISGERETRTKSWWKYSSNGRAPIKRKKGKKIKPTIDSPVSLVSKVSLVCPRSVPHTNAVSEFIYGYSAVRAAVLASRRKIYALYIYDADPSSTKWAQPEVNALQKHATVAGATVKLVSGTWLKMMNRMSDDRPHNGYVAEVSPLPKLPATSLKAVTTLPATHFTVNVASQPKEEADINGSDGHIPLMSQRNTDHISQQTPRYPFILLLDGILDPGNLGAIIRSAYFFGADAIAFSSRNSAPLSAVTIKASAGAAENMPLISIHDPATFIDTSRGNGWRFFAAEPPASTFDDSQAQVDTMLTKTPILSPHNLSAEPRKSPCVLMLGSEGYGLSKYLKRKADAFVAIPGAQAAGLSDDPAGVDSLNVSVASALLCQEFLREPSPGQNYPSPIRPKSPTASESVKETEEDRVF</sequence>
<keyword evidence="3" id="KW-0698">rRNA processing</keyword>
<dbReference type="KEGG" id="ure:UREG_00571"/>
<feature type="compositionally biased region" description="Basic and acidic residues" evidence="10">
    <location>
        <begin position="166"/>
        <end position="175"/>
    </location>
</feature>
<feature type="compositionally biased region" description="Basic and acidic residues" evidence="10">
    <location>
        <begin position="63"/>
        <end position="72"/>
    </location>
</feature>
<dbReference type="AlphaFoldDB" id="C4JDU4"/>
<evidence type="ECO:0000256" key="7">
    <source>
        <dbReference type="ARBA" id="ARBA00022946"/>
    </source>
</evidence>
<dbReference type="InterPro" id="IPR001537">
    <property type="entry name" value="SpoU_MeTrfase"/>
</dbReference>
<dbReference type="InterPro" id="IPR029028">
    <property type="entry name" value="Alpha/beta_knot_MTases"/>
</dbReference>
<evidence type="ECO:0000256" key="5">
    <source>
        <dbReference type="ARBA" id="ARBA00022679"/>
    </source>
</evidence>
<evidence type="ECO:0000259" key="11">
    <source>
        <dbReference type="SMART" id="SM00967"/>
    </source>
</evidence>
<dbReference type="PANTHER" id="PTHR46103:SF1">
    <property type="entry name" value="RRNA METHYLTRANSFERASE 1, MITOCHONDRIAL"/>
    <property type="match status" value="1"/>
</dbReference>